<gene>
    <name evidence="6" type="ORF">N4S67_17230</name>
</gene>
<dbReference type="Pfam" id="PF00534">
    <property type="entry name" value="Glycos_transf_1"/>
    <property type="match status" value="1"/>
</dbReference>
<keyword evidence="3" id="KW-0808">Transferase</keyword>
<name>A0ABT2MD15_9MYCO</name>
<dbReference type="Pfam" id="PF13579">
    <property type="entry name" value="Glyco_trans_4_4"/>
    <property type="match status" value="1"/>
</dbReference>
<evidence type="ECO:0000256" key="3">
    <source>
        <dbReference type="ARBA" id="ARBA00022679"/>
    </source>
</evidence>
<feature type="domain" description="Glycosyltransferase subfamily 4-like N-terminal" evidence="5">
    <location>
        <begin position="25"/>
        <end position="165"/>
    </location>
</feature>
<evidence type="ECO:0000313" key="6">
    <source>
        <dbReference type="EMBL" id="MCT7660162.1"/>
    </source>
</evidence>
<comment type="caution">
    <text evidence="6">The sequence shown here is derived from an EMBL/GenBank/DDBJ whole genome shotgun (WGS) entry which is preliminary data.</text>
</comment>
<sequence>MTILPLRVMMIGPAPAGPKSRGGMATVAALMAQHPDSRFEVAVVPTFVDAAAWQRLSVGVCGMLRGTWAVLRGRVDLVHVHLSHGGSVVRKALPLLAARHAGVPAVIHGHSFDFGGWFDGLPQLAQRVVPAVLPADRWLVLGSSHVVEYQTRLGIPADRIQVLHNAIPLPEHAVPQTASERVHAVMVGRLGERKGSYDVVAAVAALDPDIRRRLRVTLAGDGEIDGVAAAVAAAGLSDTIHIAGWLDERSRDDLLASAQIFLLPSRDEGLPMALLEAMAWGLAPITSTAGSIGEVITDGVNGLLVDAGRRHQIAAALRTLVTDAPMRARLGSAAREHATDFSLNRWYEQLATVWTSLAATFGRVDRTPSQRPLPSREPVS</sequence>
<dbReference type="InterPro" id="IPR001296">
    <property type="entry name" value="Glyco_trans_1"/>
</dbReference>
<dbReference type="RefSeq" id="WP_260994225.1">
    <property type="nucleotide sequence ID" value="NZ_JAODWD010000004.1"/>
</dbReference>
<evidence type="ECO:0000256" key="2">
    <source>
        <dbReference type="ARBA" id="ARBA00022676"/>
    </source>
</evidence>
<dbReference type="PANTHER" id="PTHR12526:SF640">
    <property type="entry name" value="COLANIC ACID BIOSYNTHESIS GLYCOSYLTRANSFERASE WCAL-RELATED"/>
    <property type="match status" value="1"/>
</dbReference>
<evidence type="ECO:0000259" key="4">
    <source>
        <dbReference type="Pfam" id="PF00534"/>
    </source>
</evidence>
<evidence type="ECO:0000313" key="7">
    <source>
        <dbReference type="Proteomes" id="UP001206639"/>
    </source>
</evidence>
<evidence type="ECO:0000256" key="1">
    <source>
        <dbReference type="ARBA" id="ARBA00009481"/>
    </source>
</evidence>
<keyword evidence="7" id="KW-1185">Reference proteome</keyword>
<dbReference type="Proteomes" id="UP001206639">
    <property type="component" value="Unassembled WGS sequence"/>
</dbReference>
<evidence type="ECO:0000259" key="5">
    <source>
        <dbReference type="Pfam" id="PF13579"/>
    </source>
</evidence>
<comment type="similarity">
    <text evidence="1">Belongs to the glycosyltransferase group 1 family. Glycosyltransferase 4 subfamily.</text>
</comment>
<dbReference type="CDD" id="cd03801">
    <property type="entry name" value="GT4_PimA-like"/>
    <property type="match status" value="1"/>
</dbReference>
<keyword evidence="2" id="KW-0328">Glycosyltransferase</keyword>
<dbReference type="Gene3D" id="3.40.50.2000">
    <property type="entry name" value="Glycogen Phosphorylase B"/>
    <property type="match status" value="2"/>
</dbReference>
<organism evidence="6 7">
    <name type="scientific">Mycobacterium deserti</name>
    <dbReference type="NCBI Taxonomy" id="2978347"/>
    <lineage>
        <taxon>Bacteria</taxon>
        <taxon>Bacillati</taxon>
        <taxon>Actinomycetota</taxon>
        <taxon>Actinomycetes</taxon>
        <taxon>Mycobacteriales</taxon>
        <taxon>Mycobacteriaceae</taxon>
        <taxon>Mycobacterium</taxon>
    </lineage>
</organism>
<dbReference type="SUPFAM" id="SSF53756">
    <property type="entry name" value="UDP-Glycosyltransferase/glycogen phosphorylase"/>
    <property type="match status" value="1"/>
</dbReference>
<accession>A0ABT2MD15</accession>
<dbReference type="InterPro" id="IPR028098">
    <property type="entry name" value="Glyco_trans_4-like_N"/>
</dbReference>
<dbReference type="EMBL" id="JAODWD010000004">
    <property type="protein sequence ID" value="MCT7660162.1"/>
    <property type="molecule type" value="Genomic_DNA"/>
</dbReference>
<dbReference type="PANTHER" id="PTHR12526">
    <property type="entry name" value="GLYCOSYLTRANSFERASE"/>
    <property type="match status" value="1"/>
</dbReference>
<protein>
    <submittedName>
        <fullName evidence="6">Glycosyltransferase family 4 protein</fullName>
    </submittedName>
</protein>
<reference evidence="7" key="1">
    <citation type="submission" date="2023-07" db="EMBL/GenBank/DDBJ databases">
        <authorList>
            <person name="Deng Y."/>
            <person name="Zhang Y.-Q."/>
        </authorList>
    </citation>
    <scope>NUCLEOTIDE SEQUENCE [LARGE SCALE GENOMIC DNA]</scope>
    <source>
        <strain evidence="7">CPCC 205710</strain>
    </source>
</reference>
<feature type="domain" description="Glycosyl transferase family 1" evidence="4">
    <location>
        <begin position="178"/>
        <end position="336"/>
    </location>
</feature>
<proteinExistence type="inferred from homology"/>